<dbReference type="InterPro" id="IPR001466">
    <property type="entry name" value="Beta-lactam-related"/>
</dbReference>
<proteinExistence type="predicted"/>
<name>A0A9X1Q0Q3_STRM4</name>
<organism evidence="2 3">
    <name type="scientific">Streptomyces muensis</name>
    <dbReference type="NCBI Taxonomy" id="1077944"/>
    <lineage>
        <taxon>Bacteria</taxon>
        <taxon>Bacillati</taxon>
        <taxon>Actinomycetota</taxon>
        <taxon>Actinomycetes</taxon>
        <taxon>Kitasatosporales</taxon>
        <taxon>Streptomycetaceae</taxon>
        <taxon>Streptomyces</taxon>
    </lineage>
</organism>
<sequence length="372" mass="39288">MTAGFEPVADAFADNFDHRGDTAASCVVYADGVPVVDIWAGKTGRGAWTPEIRNVVFSVSKGVTTICVLMAAERNLLDLDARVGEYWPDFAQHGKEATTVRHLLTHQAGLLAPEVDLSAQDLLAWQPVVDQLARQAPAWVPGTSFAYHPLTFGWLAGEVLRRATGQRPAEWLRDHVAAPLGLAMTFGALSDAEDMHPLLEALPISDPDAGAALAEMLAVPMAVRAMSLGGLFDAADMPQTANGTAFLAAEIPGANLVTNARSLARLYAATVGTVDGTRLLGADTVDDARLPRSTGRPFIGPADGNRWGTGFMLDSPLRGMAGPGSFGHDGLGGQLAFAHPESRIAFAYQTVRPGGIPDDRAEALCRALRACL</sequence>
<dbReference type="SUPFAM" id="SSF56601">
    <property type="entry name" value="beta-lactamase/transpeptidase-like"/>
    <property type="match status" value="1"/>
</dbReference>
<dbReference type="Proteomes" id="UP001139384">
    <property type="component" value="Unassembled WGS sequence"/>
</dbReference>
<comment type="caution">
    <text evidence="2">The sequence shown here is derived from an EMBL/GenBank/DDBJ whole genome shotgun (WGS) entry which is preliminary data.</text>
</comment>
<evidence type="ECO:0000313" key="3">
    <source>
        <dbReference type="Proteomes" id="UP001139384"/>
    </source>
</evidence>
<dbReference type="AlphaFoldDB" id="A0A9X1Q0Q3"/>
<dbReference type="Gene3D" id="3.40.710.10">
    <property type="entry name" value="DD-peptidase/beta-lactamase superfamily"/>
    <property type="match status" value="1"/>
</dbReference>
<dbReference type="EMBL" id="JAKEIP010000058">
    <property type="protein sequence ID" value="MCF1595206.1"/>
    <property type="molecule type" value="Genomic_DNA"/>
</dbReference>
<evidence type="ECO:0000259" key="1">
    <source>
        <dbReference type="Pfam" id="PF00144"/>
    </source>
</evidence>
<evidence type="ECO:0000313" key="2">
    <source>
        <dbReference type="EMBL" id="MCF1595206.1"/>
    </source>
</evidence>
<dbReference type="RefSeq" id="WP_234763511.1">
    <property type="nucleotide sequence ID" value="NZ_JAKEIP010000058.1"/>
</dbReference>
<accession>A0A9X1Q0Q3</accession>
<dbReference type="PANTHER" id="PTHR43319">
    <property type="entry name" value="BETA-LACTAMASE-RELATED"/>
    <property type="match status" value="1"/>
</dbReference>
<gene>
    <name evidence="2" type="ORF">L0P92_16725</name>
</gene>
<keyword evidence="3" id="KW-1185">Reference proteome</keyword>
<dbReference type="InterPro" id="IPR052907">
    <property type="entry name" value="Beta-lactamase/esterase"/>
</dbReference>
<reference evidence="2" key="1">
    <citation type="submission" date="2022-01" db="EMBL/GenBank/DDBJ databases">
        <title>Draft Genome Sequences of Seven Type Strains of the Genus Streptomyces.</title>
        <authorList>
            <person name="Aziz S."/>
            <person name="Coretto E."/>
            <person name="Chronakova A."/>
            <person name="Sproer C."/>
            <person name="Huber K."/>
            <person name="Nouioui I."/>
            <person name="Gross H."/>
        </authorList>
    </citation>
    <scope>NUCLEOTIDE SEQUENCE</scope>
    <source>
        <strain evidence="2">DSM 103493</strain>
    </source>
</reference>
<protein>
    <submittedName>
        <fullName evidence="2">Beta-lactamase family protein</fullName>
    </submittedName>
</protein>
<dbReference type="InterPro" id="IPR012338">
    <property type="entry name" value="Beta-lactam/transpept-like"/>
</dbReference>
<dbReference type="PANTHER" id="PTHR43319:SF3">
    <property type="entry name" value="BETA-LACTAMASE-RELATED DOMAIN-CONTAINING PROTEIN"/>
    <property type="match status" value="1"/>
</dbReference>
<dbReference type="Pfam" id="PF00144">
    <property type="entry name" value="Beta-lactamase"/>
    <property type="match status" value="1"/>
</dbReference>
<feature type="domain" description="Beta-lactamase-related" evidence="1">
    <location>
        <begin position="13"/>
        <end position="363"/>
    </location>
</feature>